<protein>
    <submittedName>
        <fullName evidence="2">Uncharacterized protein</fullName>
    </submittedName>
</protein>
<feature type="non-terminal residue" evidence="2">
    <location>
        <position position="1"/>
    </location>
</feature>
<organism evidence="2 3">
    <name type="scientific">Aldrovandia affinis</name>
    <dbReference type="NCBI Taxonomy" id="143900"/>
    <lineage>
        <taxon>Eukaryota</taxon>
        <taxon>Metazoa</taxon>
        <taxon>Chordata</taxon>
        <taxon>Craniata</taxon>
        <taxon>Vertebrata</taxon>
        <taxon>Euteleostomi</taxon>
        <taxon>Actinopterygii</taxon>
        <taxon>Neopterygii</taxon>
        <taxon>Teleostei</taxon>
        <taxon>Notacanthiformes</taxon>
        <taxon>Halosauridae</taxon>
        <taxon>Aldrovandia</taxon>
    </lineage>
</organism>
<accession>A0AAD7T5U8</accession>
<sequence>GSREEGAGAGEPPLCPAGQGRRAAAEETKQGQALLPHQCPGDQPVGGAGPNQEGIPLRVSIDPRRDRLPEADRRHQGPNRQGAAAEGHQADSEEDGATERLMSALLHGTIHSFAHKYKCGSHVLPSGAISD</sequence>
<dbReference type="Proteomes" id="UP001221898">
    <property type="component" value="Unassembled WGS sequence"/>
</dbReference>
<evidence type="ECO:0000256" key="1">
    <source>
        <dbReference type="SAM" id="MobiDB-lite"/>
    </source>
</evidence>
<dbReference type="EMBL" id="JAINUG010000011">
    <property type="protein sequence ID" value="KAJ8414947.1"/>
    <property type="molecule type" value="Genomic_DNA"/>
</dbReference>
<feature type="region of interest" description="Disordered" evidence="1">
    <location>
        <begin position="1"/>
        <end position="97"/>
    </location>
</feature>
<feature type="compositionally biased region" description="Basic and acidic residues" evidence="1">
    <location>
        <begin position="61"/>
        <end position="75"/>
    </location>
</feature>
<reference evidence="2" key="1">
    <citation type="journal article" date="2023" name="Science">
        <title>Genome structures resolve the early diversification of teleost fishes.</title>
        <authorList>
            <person name="Parey E."/>
            <person name="Louis A."/>
            <person name="Montfort J."/>
            <person name="Bouchez O."/>
            <person name="Roques C."/>
            <person name="Iampietro C."/>
            <person name="Lluch J."/>
            <person name="Castinel A."/>
            <person name="Donnadieu C."/>
            <person name="Desvignes T."/>
            <person name="Floi Bucao C."/>
            <person name="Jouanno E."/>
            <person name="Wen M."/>
            <person name="Mejri S."/>
            <person name="Dirks R."/>
            <person name="Jansen H."/>
            <person name="Henkel C."/>
            <person name="Chen W.J."/>
            <person name="Zahm M."/>
            <person name="Cabau C."/>
            <person name="Klopp C."/>
            <person name="Thompson A.W."/>
            <person name="Robinson-Rechavi M."/>
            <person name="Braasch I."/>
            <person name="Lecointre G."/>
            <person name="Bobe J."/>
            <person name="Postlethwait J.H."/>
            <person name="Berthelot C."/>
            <person name="Roest Crollius H."/>
            <person name="Guiguen Y."/>
        </authorList>
    </citation>
    <scope>NUCLEOTIDE SEQUENCE</scope>
    <source>
        <strain evidence="2">NC1722</strain>
    </source>
</reference>
<evidence type="ECO:0000313" key="3">
    <source>
        <dbReference type="Proteomes" id="UP001221898"/>
    </source>
</evidence>
<name>A0AAD7T5U8_9TELE</name>
<gene>
    <name evidence="2" type="ORF">AAFF_G00024700</name>
</gene>
<proteinExistence type="predicted"/>
<dbReference type="AlphaFoldDB" id="A0AAD7T5U8"/>
<comment type="caution">
    <text evidence="2">The sequence shown here is derived from an EMBL/GenBank/DDBJ whole genome shotgun (WGS) entry which is preliminary data.</text>
</comment>
<evidence type="ECO:0000313" key="2">
    <source>
        <dbReference type="EMBL" id="KAJ8414947.1"/>
    </source>
</evidence>
<keyword evidence="3" id="KW-1185">Reference proteome</keyword>